<dbReference type="Proteomes" id="UP000085678">
    <property type="component" value="Unplaced"/>
</dbReference>
<feature type="compositionally biased region" description="Polar residues" evidence="1">
    <location>
        <begin position="13"/>
        <end position="24"/>
    </location>
</feature>
<dbReference type="KEGG" id="lak:106163286"/>
<feature type="compositionally biased region" description="Basic and acidic residues" evidence="1">
    <location>
        <begin position="102"/>
        <end position="111"/>
    </location>
</feature>
<feature type="region of interest" description="Disordered" evidence="1">
    <location>
        <begin position="102"/>
        <end position="138"/>
    </location>
</feature>
<name>A0A1S3IFP0_LINAN</name>
<keyword evidence="2" id="KW-1185">Reference proteome</keyword>
<protein>
    <submittedName>
        <fullName evidence="3">Uncharacterized protein LOC106163286</fullName>
    </submittedName>
</protein>
<reference evidence="3" key="1">
    <citation type="submission" date="2025-08" db="UniProtKB">
        <authorList>
            <consortium name="RefSeq"/>
        </authorList>
    </citation>
    <scope>IDENTIFICATION</scope>
    <source>
        <tissue evidence="3">Gonads</tissue>
    </source>
</reference>
<dbReference type="AlphaFoldDB" id="A0A1S3IFP0"/>
<sequence>MSDSSSNSSNDSGLDQGSASNSKSLSDEQDGAEVVLSEMNDTFKKSKRDLLMRFLQDQETLNKRFQEFALNSDSEGDKDNDVNISSTDTNLCPRRLYELRRSTDILPERPPQHLHRRSKTSMDNPDDKQDGRVRTALSTANVRRRRYRMKSVEFENNGTMDTQTTAIQSAEIAEETPRQSEKKVLSKISIRPKSAMGPRRQPVVVPTAEPIAPRAPSTTFNRSAELRAKNSSEVRYSPDGRESPEMVAPARPSSPIERIPPTRKLTWQEGNSIEESEAVEPKEITNQLQSLSLDGVTTIGSLQSTSSGDSEASLYSSDNNVSTGNITYQSQTIPTEFSPVAPERESQHPLRERVMRTRTAEDSNLHRVIKWTPHHRKTDRRGHPAVRRYISLDDTQSAIGVRTVPAMDDVIIDPNIYTKFASERFSNSNAGAMRKSQGLSDLSGLRGRGRPIKVLKLPPLEHSKVIKKNVPAATSLIGGPTGASFAESLVG</sequence>
<feature type="region of interest" description="Disordered" evidence="1">
    <location>
        <begin position="211"/>
        <end position="259"/>
    </location>
</feature>
<feature type="region of interest" description="Disordered" evidence="1">
    <location>
        <begin position="1"/>
        <end position="42"/>
    </location>
</feature>
<dbReference type="InParanoid" id="A0A1S3IFP0"/>
<proteinExistence type="predicted"/>
<evidence type="ECO:0000256" key="1">
    <source>
        <dbReference type="SAM" id="MobiDB-lite"/>
    </source>
</evidence>
<dbReference type="RefSeq" id="XP_013396284.1">
    <property type="nucleotide sequence ID" value="XM_013540830.1"/>
</dbReference>
<evidence type="ECO:0000313" key="2">
    <source>
        <dbReference type="Proteomes" id="UP000085678"/>
    </source>
</evidence>
<dbReference type="GeneID" id="106163286"/>
<accession>A0A1S3IFP0</accession>
<feature type="compositionally biased region" description="Low complexity" evidence="1">
    <location>
        <begin position="1"/>
        <end position="12"/>
    </location>
</feature>
<organism evidence="2 3">
    <name type="scientific">Lingula anatina</name>
    <name type="common">Brachiopod</name>
    <name type="synonym">Lingula unguis</name>
    <dbReference type="NCBI Taxonomy" id="7574"/>
    <lineage>
        <taxon>Eukaryota</taxon>
        <taxon>Metazoa</taxon>
        <taxon>Spiralia</taxon>
        <taxon>Lophotrochozoa</taxon>
        <taxon>Brachiopoda</taxon>
        <taxon>Linguliformea</taxon>
        <taxon>Lingulata</taxon>
        <taxon>Lingulida</taxon>
        <taxon>Linguloidea</taxon>
        <taxon>Lingulidae</taxon>
        <taxon>Lingula</taxon>
    </lineage>
</organism>
<evidence type="ECO:0000313" key="3">
    <source>
        <dbReference type="RefSeq" id="XP_013396284.1"/>
    </source>
</evidence>
<feature type="compositionally biased region" description="Basic and acidic residues" evidence="1">
    <location>
        <begin position="224"/>
        <end position="244"/>
    </location>
</feature>
<gene>
    <name evidence="3" type="primary">LOC106163286</name>
</gene>